<keyword evidence="1" id="KW-0175">Coiled coil</keyword>
<reference evidence="3" key="1">
    <citation type="journal article" date="2011" name="PLoS Biol.">
        <title>Gene gain and loss during evolution of obligate parasitism in the white rust pathogen of Arabidopsis thaliana.</title>
        <authorList>
            <person name="Kemen E."/>
            <person name="Gardiner A."/>
            <person name="Schultz-Larsen T."/>
            <person name="Kemen A.C."/>
            <person name="Balmuth A.L."/>
            <person name="Robert-Seilaniantz A."/>
            <person name="Bailey K."/>
            <person name="Holub E."/>
            <person name="Studholme D.J."/>
            <person name="Maclean D."/>
            <person name="Jones J.D."/>
        </authorList>
    </citation>
    <scope>NUCLEOTIDE SEQUENCE</scope>
</reference>
<evidence type="ECO:0000256" key="1">
    <source>
        <dbReference type="SAM" id="Coils"/>
    </source>
</evidence>
<feature type="compositionally biased region" description="Low complexity" evidence="2">
    <location>
        <begin position="1"/>
        <end position="11"/>
    </location>
</feature>
<reference evidence="3" key="2">
    <citation type="submission" date="2011-02" db="EMBL/GenBank/DDBJ databases">
        <authorList>
            <person name="MacLean D."/>
        </authorList>
    </citation>
    <scope>NUCLEOTIDE SEQUENCE</scope>
</reference>
<feature type="coiled-coil region" evidence="1">
    <location>
        <begin position="503"/>
        <end position="561"/>
    </location>
</feature>
<sequence>MDSSTEVAPEISSEEEEYGNESFIESEVVEDESSYLIAQKASTNQVSDDNYDDYEEEFEQEDVYSAEFEAATTVAPARSAENNCEYEDSFEVEVDPTNLPSNNNQPLPLFSPKTTPQQPKVDILQKIATTLNLDFDLEDDKASKSSLSLLLRKIESKYQDELEDLREQNSTLTWRQRELKQQFRYLKIDKNLRKSKLEKKRKRAAERRHEHEKAMEKLQQLLEEAESRRDIEKAETQRLHEKEEKFTQRMDELSQQLRNMEERNFALAENLQKCLKDLHACNLKFEEAVNDKISADKRMEELRTEQHITLQVAKHKYELQIEELEKALTKEAYERIAEREKLPDIHQVVIDAKSRRLDEKEKEIDFKLRQAYEQMELQTDKQEKELFRALERAKSAEDRAEDKVRQEFEKTARERDSIDAQRQELLLSMVKTNARWDEERGKLEALRAQLEVKLMRVVEERAEIDAKSQLLMERTARLDKQAALLHDRKRELLQLGKETYERSRTANHQMKEVTQNAAELRRLRENENEVHEQSLEIAKKHQELKVMKATLEKVALQLQQERLRIVKQRIESRYIFDGARKLDSFRTGACG</sequence>
<dbReference type="HOGENOM" id="CLU_461859_0_0_1"/>
<feature type="coiled-coil region" evidence="1">
    <location>
        <begin position="151"/>
        <end position="463"/>
    </location>
</feature>
<evidence type="ECO:0000313" key="3">
    <source>
        <dbReference type="EMBL" id="CCA18913.1"/>
    </source>
</evidence>
<proteinExistence type="predicted"/>
<organism evidence="3">
    <name type="scientific">Albugo laibachii Nc14</name>
    <dbReference type="NCBI Taxonomy" id="890382"/>
    <lineage>
        <taxon>Eukaryota</taxon>
        <taxon>Sar</taxon>
        <taxon>Stramenopiles</taxon>
        <taxon>Oomycota</taxon>
        <taxon>Peronosporomycetes</taxon>
        <taxon>Albuginales</taxon>
        <taxon>Albuginaceae</taxon>
        <taxon>Albugo</taxon>
    </lineage>
</organism>
<dbReference type="AlphaFoldDB" id="F0WCJ6"/>
<name>F0WCJ6_9STRA</name>
<evidence type="ECO:0000256" key="2">
    <source>
        <dbReference type="SAM" id="MobiDB-lite"/>
    </source>
</evidence>
<gene>
    <name evidence="3" type="primary">AlNc14C59G4376</name>
    <name evidence="3" type="ORF">ALNC14_050560</name>
</gene>
<dbReference type="EMBL" id="FR824104">
    <property type="protein sequence ID" value="CCA18913.1"/>
    <property type="molecule type" value="Genomic_DNA"/>
</dbReference>
<feature type="compositionally biased region" description="Acidic residues" evidence="2">
    <location>
        <begin position="49"/>
        <end position="59"/>
    </location>
</feature>
<protein>
    <submittedName>
        <fullName evidence="3">Uncharacterized protein AlNc14C59G4376</fullName>
    </submittedName>
</protein>
<feature type="region of interest" description="Disordered" evidence="2">
    <location>
        <begin position="1"/>
        <end position="23"/>
    </location>
</feature>
<feature type="region of interest" description="Disordered" evidence="2">
    <location>
        <begin position="39"/>
        <end position="59"/>
    </location>
</feature>
<accession>F0WCJ6</accession>